<dbReference type="PANTHER" id="PTHR30203">
    <property type="entry name" value="OUTER MEMBRANE CATION EFFLUX PROTEIN"/>
    <property type="match status" value="1"/>
</dbReference>
<dbReference type="Gene3D" id="2.20.200.10">
    <property type="entry name" value="Outer membrane efflux proteins (OEP)"/>
    <property type="match status" value="1"/>
</dbReference>
<dbReference type="AlphaFoldDB" id="A0A126QH93"/>
<name>A0A126QH93_PASMD</name>
<gene>
    <name evidence="3" type="primary">PM0527</name>
</gene>
<evidence type="ECO:0000313" key="3">
    <source>
        <dbReference type="EMBL" id="AMK08105.1"/>
    </source>
</evidence>
<comment type="similarity">
    <text evidence="1">Belongs to the outer membrane factor (OMF) (TC 1.B.17) family.</text>
</comment>
<evidence type="ECO:0000256" key="2">
    <source>
        <dbReference type="SAM" id="SignalP"/>
    </source>
</evidence>
<dbReference type="SMR" id="A0A126QH93"/>
<evidence type="ECO:0000256" key="1">
    <source>
        <dbReference type="ARBA" id="ARBA00007613"/>
    </source>
</evidence>
<dbReference type="InterPro" id="IPR010131">
    <property type="entry name" value="MdtP/NodT-like"/>
</dbReference>
<dbReference type="RefSeq" id="WP_071522908.1">
    <property type="nucleotide sequence ID" value="NZ_JACDXE010000002.1"/>
</dbReference>
<dbReference type="PANTHER" id="PTHR30203:SF32">
    <property type="entry name" value="CATION EFFLUX SYSTEM PROTEIN CUSC"/>
    <property type="match status" value="1"/>
</dbReference>
<dbReference type="SUPFAM" id="SSF56954">
    <property type="entry name" value="Outer membrane efflux proteins (OEP)"/>
    <property type="match status" value="1"/>
</dbReference>
<dbReference type="NCBIfam" id="NF047721">
    <property type="entry name" value="ToxDrgExpTdeA"/>
    <property type="match status" value="1"/>
</dbReference>
<feature type="chain" id="PRO_5007272758" evidence="2">
    <location>
        <begin position="21"/>
        <end position="455"/>
    </location>
</feature>
<organism evidence="3">
    <name type="scientific">Pasteurella multocida</name>
    <dbReference type="NCBI Taxonomy" id="747"/>
    <lineage>
        <taxon>Bacteria</taxon>
        <taxon>Pseudomonadati</taxon>
        <taxon>Pseudomonadota</taxon>
        <taxon>Gammaproteobacteria</taxon>
        <taxon>Pasteurellales</taxon>
        <taxon>Pasteurellaceae</taxon>
        <taxon>Pasteurella</taxon>
    </lineage>
</organism>
<reference evidence="3" key="1">
    <citation type="submission" date="2015-01" db="EMBL/GenBank/DDBJ databases">
        <title>Draft genome sequence of Pasteurella multocida isolated from alpaca pneumonia.</title>
        <authorList>
            <person name="Maturrano L."/>
            <person name="Hurtado R."/>
            <person name="Allasi N."/>
            <person name="Juscamayta E."/>
            <person name="Fernandez D."/>
            <person name="Maximiliano J."/>
            <person name="Rimac R."/>
            <person name="Rosadio R."/>
        </authorList>
    </citation>
    <scope>NUCLEOTIDE SEQUENCE</scope>
    <source>
        <strain evidence="3">UNMSM</strain>
    </source>
</reference>
<sequence>MLKRNPLTFLLLSTALVGCANLDDSYQLAKQDFHQYEEVTKQYSVQESWWALYHDTQLNALITQGLDNNKNLAKAAINVNKALYQANLLGANLVPAFSGRVESSATRNIEHSQPSKIQHSGSINVSYTLDLWRRLADAASAGEWAYKASAQDLEAARLSLINSLIATYYQIAFLNDAVQATEGTIKYYTQINTIMQNRFKLGVADSASSDQAQQAVLRARNQLITYQTQRKVAEQTLRNLLNLKPNEALNIKFPSILNVKTLGVNTNVPVSTIANRPDIKSAQYRLSSAFKDAKAVQKSWFPTITLGASLASAGAKVDTALDTPMASGLISINLPFLSWNTVKWNVKISEANYELAKVSYEQTITTALNEIDTHYFSYQQSQANLANLQKADAYNKRITQYYKNRYDAGISPLRDWLSAANTENDAKLAILNAKYQLIQQENTIYSAMAGYYSAK</sequence>
<keyword evidence="2" id="KW-0732">Signal</keyword>
<proteinExistence type="inferred from homology"/>
<protein>
    <submittedName>
        <fullName evidence="3">PM0527 protein</fullName>
    </submittedName>
</protein>
<dbReference type="Pfam" id="PF02321">
    <property type="entry name" value="OEP"/>
    <property type="match status" value="2"/>
</dbReference>
<dbReference type="PROSITE" id="PS51257">
    <property type="entry name" value="PROKAR_LIPOPROTEIN"/>
    <property type="match status" value="1"/>
</dbReference>
<dbReference type="GO" id="GO:0015562">
    <property type="term" value="F:efflux transmembrane transporter activity"/>
    <property type="evidence" value="ECO:0007669"/>
    <property type="project" value="InterPro"/>
</dbReference>
<dbReference type="EMBL" id="KP660266">
    <property type="protein sequence ID" value="AMK08105.1"/>
    <property type="molecule type" value="Genomic_DNA"/>
</dbReference>
<dbReference type="Gene3D" id="1.20.1600.10">
    <property type="entry name" value="Outer membrane efflux proteins (OEP)"/>
    <property type="match status" value="1"/>
</dbReference>
<feature type="signal peptide" evidence="2">
    <location>
        <begin position="1"/>
        <end position="20"/>
    </location>
</feature>
<dbReference type="InterPro" id="IPR003423">
    <property type="entry name" value="OMP_efflux"/>
</dbReference>
<accession>A0A126QH93</accession>